<evidence type="ECO:0000313" key="2">
    <source>
        <dbReference type="Proteomes" id="UP000254101"/>
    </source>
</evidence>
<dbReference type="AlphaFoldDB" id="A0A395LPG1"/>
<organism evidence="1 2">
    <name type="scientific">Alteriqipengyuania lutimaris</name>
    <dbReference type="NCBI Taxonomy" id="1538146"/>
    <lineage>
        <taxon>Bacteria</taxon>
        <taxon>Pseudomonadati</taxon>
        <taxon>Pseudomonadota</taxon>
        <taxon>Alphaproteobacteria</taxon>
        <taxon>Sphingomonadales</taxon>
        <taxon>Erythrobacteraceae</taxon>
        <taxon>Alteriqipengyuania</taxon>
    </lineage>
</organism>
<dbReference type="Proteomes" id="UP000254101">
    <property type="component" value="Unassembled WGS sequence"/>
</dbReference>
<sequence length="1203" mass="132099">MTQTPLLVPVQLHALVVNDMVRKGQNFQRWRMNYRNLENFGSPMPAAFSDNTAAHWNNEPEANGIYLHWLLPRALRHGMQDAATSSTRYPLVPNRWLVTRTSGELDSRQVAAWVVESDFLDPNEGTTPYIDPGSPQQLKVTNIGRAVPLDQWSESGAPMFLDATGPGDVTFSAFQPYGENVFSFHDPLTEVGAGTVSYLVSGWYSDPAKDVLAGVVDKAGFDARLAELGWTIDPQPTDVCNTSLYTGASNAIGWDPAGPIPQSDRPDTATLAVGNSSIDALTALIGDQAVGNEKIHARLLEAFQYNLLPVLDQPNGPLLLDRAIHKAWYGTANARFAWQIIREPDDPQSTPGAPDYPDTPVDWDDPNLSPDWLGTLNRDQQALDLSAMSLQALQARLYDLWWTAGLFEFLPPTQQRALAAEDSRFSIARFDRELDPANPGGLAAIVVEQARLVETAAGKVPTGATQEELDTAARKFAAARGLPEGYRLRRFNSNAFYKPNDPVVLVAGAKSGDLLLERETLACRVAGQLVSGLEYAQTTRVNVAAMQGTIPVPDLTRVPIVMPALFDEAFFLDAASATMIASTALHDPAQPVIDALAKQIGECKDMIGTLPEIARPPWQQPWIPMFLMWKVQFYPIAHDRDGADNWTFDGEEYRLTDPDLPAASPKFFDLSGTTLLTPQARFNFRRRLEDFQVRHPDLDSTELSALDTFIEDTDGWDFLSQTLDGFNHLLLRRDGEANRVPASDSPIGKLIGDEHGFVPVLGPVPQPFRGWPTSDFQQMRSGQFCFERLAVVDLFGQSIEVVNSTNYEKFAPVRSPDLTPPVPIMALGPQRFIQLSPRILQPAQIQLNFLSATDDSKIVIQNSGTNPVCAWILPNHIDRALSCYGPDGNFVGELREIVDANGDRKVSWDFGPGVGQADLGKLPHLNEMVAGLVKAGPDAFVTYYRTIDETLWTIDPLGARSDQNLSVLVGRPLAMVRLAVDYDLAGMPMTDPSWQWTFGAAPPEFLGYTFPVRLGEVALRDDGLIGYFTGDDYSRFNAVRLPDGGMVPLNSDYVRAIEPGNFLDLSFARSSNAAVTMLVDPRAPVHATTGILPQVEVSIDEKFVEPALAAMNVTFHAGPLLSRTTTVAAVGPPGTPVDPLATNTSVILPLPSERNGTWDWLQFDGKEWEAFDLQQSDQLADFSNDNAQLRSGLMRLRGAIDKT</sequence>
<keyword evidence="2" id="KW-1185">Reference proteome</keyword>
<gene>
    <name evidence="1" type="ORF">DL238_07375</name>
</gene>
<proteinExistence type="predicted"/>
<comment type="caution">
    <text evidence="1">The sequence shown here is derived from an EMBL/GenBank/DDBJ whole genome shotgun (WGS) entry which is preliminary data.</text>
</comment>
<name>A0A395LPG1_9SPHN</name>
<evidence type="ECO:0000313" key="1">
    <source>
        <dbReference type="EMBL" id="RDS77444.1"/>
    </source>
</evidence>
<accession>A0A395LPG1</accession>
<dbReference type="EMBL" id="QRBB01000001">
    <property type="protein sequence ID" value="RDS77444.1"/>
    <property type="molecule type" value="Genomic_DNA"/>
</dbReference>
<dbReference type="OrthoDB" id="6091628at2"/>
<dbReference type="RefSeq" id="WP_115491662.1">
    <property type="nucleotide sequence ID" value="NZ_JACHWW010000001.1"/>
</dbReference>
<protein>
    <submittedName>
        <fullName evidence="1">Uncharacterized protein</fullName>
    </submittedName>
</protein>
<reference evidence="1 2" key="1">
    <citation type="submission" date="2018-07" db="EMBL/GenBank/DDBJ databases">
        <title>Erythrobacter nanhaiensis sp. nov., a novel member of the genus Erythrobacter isolated from the South China Sea.</title>
        <authorList>
            <person name="Chen X."/>
            <person name="Liu J."/>
        </authorList>
    </citation>
    <scope>NUCLEOTIDE SEQUENCE [LARGE SCALE GENOMIC DNA]</scope>
    <source>
        <strain evidence="1 2">S-5</strain>
    </source>
</reference>